<dbReference type="RefSeq" id="WP_146975389.1">
    <property type="nucleotide sequence ID" value="NZ_VOSL01000056.1"/>
</dbReference>
<sequence length="298" mass="31661">MPRQTKLRIAALALGWVLVMASSTSAWAQEGDAYQQMLRLSAQAQEQYDAGQLKEAADTYREAYAAYPQPILLKNEMIARYLLEDCERSVELAQGFEASGEATAEDELDIAAVYADCSLVLAEASLEAGELEAAREQLKMGEAHWDASLAVEGEALWERLGKAQAEREAEAEAQSAAASAAIEAPPRVDGPPVGGWALTAGGVVGLVGASAWYLSSRSDFEELEQVAAEGTDRARYDELSSSVSTARWGVPTLYAVSGLATVGGILWVVMQSSDEAPALTVTPEVGAGSAGARLRLRF</sequence>
<dbReference type="EMBL" id="VOSL01000056">
    <property type="protein sequence ID" value="TXD34228.1"/>
    <property type="molecule type" value="Genomic_DNA"/>
</dbReference>
<name>A0A5C6WZM7_9DELT</name>
<evidence type="ECO:0000313" key="3">
    <source>
        <dbReference type="Proteomes" id="UP000321046"/>
    </source>
</evidence>
<dbReference type="OrthoDB" id="5505374at2"/>
<organism evidence="2 3">
    <name type="scientific">Lujinxingia vulgaris</name>
    <dbReference type="NCBI Taxonomy" id="2600176"/>
    <lineage>
        <taxon>Bacteria</taxon>
        <taxon>Deltaproteobacteria</taxon>
        <taxon>Bradymonadales</taxon>
        <taxon>Lujinxingiaceae</taxon>
        <taxon>Lujinxingia</taxon>
    </lineage>
</organism>
<dbReference type="AlphaFoldDB" id="A0A5C6WZM7"/>
<dbReference type="Proteomes" id="UP000321046">
    <property type="component" value="Unassembled WGS sequence"/>
</dbReference>
<evidence type="ECO:0000256" key="1">
    <source>
        <dbReference type="SAM" id="SignalP"/>
    </source>
</evidence>
<feature type="signal peptide" evidence="1">
    <location>
        <begin position="1"/>
        <end position="28"/>
    </location>
</feature>
<evidence type="ECO:0008006" key="4">
    <source>
        <dbReference type="Google" id="ProtNLM"/>
    </source>
</evidence>
<keyword evidence="1" id="KW-0732">Signal</keyword>
<accession>A0A5C6WZM7</accession>
<protein>
    <recommendedName>
        <fullName evidence="4">Tetratricopeptide repeat protein</fullName>
    </recommendedName>
</protein>
<gene>
    <name evidence="2" type="ORF">FRC96_14440</name>
</gene>
<comment type="caution">
    <text evidence="2">The sequence shown here is derived from an EMBL/GenBank/DDBJ whole genome shotgun (WGS) entry which is preliminary data.</text>
</comment>
<feature type="chain" id="PRO_5022830037" description="Tetratricopeptide repeat protein" evidence="1">
    <location>
        <begin position="29"/>
        <end position="298"/>
    </location>
</feature>
<reference evidence="2 3" key="1">
    <citation type="submission" date="2019-08" db="EMBL/GenBank/DDBJ databases">
        <title>Bradymonadales sp. TMQ2.</title>
        <authorList>
            <person name="Liang Q."/>
        </authorList>
    </citation>
    <scope>NUCLEOTIDE SEQUENCE [LARGE SCALE GENOMIC DNA]</scope>
    <source>
        <strain evidence="2 3">TMQ2</strain>
    </source>
</reference>
<evidence type="ECO:0000313" key="2">
    <source>
        <dbReference type="EMBL" id="TXD34228.1"/>
    </source>
</evidence>
<proteinExistence type="predicted"/>